<evidence type="ECO:0000259" key="3">
    <source>
        <dbReference type="PROSITE" id="PS50110"/>
    </source>
</evidence>
<dbReference type="InterPro" id="IPR046947">
    <property type="entry name" value="LytR-like"/>
</dbReference>
<feature type="modified residue" description="4-aspartylphosphate" evidence="2">
    <location>
        <position position="55"/>
    </location>
</feature>
<name>A0ABQ2QZZ0_9GAMM</name>
<keyword evidence="2" id="KW-0597">Phosphoprotein</keyword>
<dbReference type="PANTHER" id="PTHR37299:SF1">
    <property type="entry name" value="STAGE 0 SPORULATION PROTEIN A HOMOLOG"/>
    <property type="match status" value="1"/>
</dbReference>
<evidence type="ECO:0000313" key="5">
    <source>
        <dbReference type="EMBL" id="GGQ05962.1"/>
    </source>
</evidence>
<dbReference type="InterPro" id="IPR001789">
    <property type="entry name" value="Sig_transdc_resp-reg_receiver"/>
</dbReference>
<dbReference type="SMART" id="SM00850">
    <property type="entry name" value="LytTR"/>
    <property type="match status" value="1"/>
</dbReference>
<dbReference type="GO" id="GO:0003677">
    <property type="term" value="F:DNA binding"/>
    <property type="evidence" value="ECO:0007669"/>
    <property type="project" value="UniProtKB-KW"/>
</dbReference>
<proteinExistence type="predicted"/>
<dbReference type="PROSITE" id="PS50110">
    <property type="entry name" value="RESPONSE_REGULATORY"/>
    <property type="match status" value="1"/>
</dbReference>
<organism evidence="5 6">
    <name type="scientific">Shewanella litoralis</name>
    <dbReference type="NCBI Taxonomy" id="2282700"/>
    <lineage>
        <taxon>Bacteria</taxon>
        <taxon>Pseudomonadati</taxon>
        <taxon>Pseudomonadota</taxon>
        <taxon>Gammaproteobacteria</taxon>
        <taxon>Alteromonadales</taxon>
        <taxon>Shewanellaceae</taxon>
        <taxon>Shewanella</taxon>
    </lineage>
</organism>
<dbReference type="Pfam" id="PF04397">
    <property type="entry name" value="LytTR"/>
    <property type="match status" value="1"/>
</dbReference>
<sequence length="247" mass="28168">MRVLVIEDEPLAAQKLIGFIHRYNPNAEIVAQIDKVADVIRFFDNEPQLDLIFSDIELLDGQVFNALNALDLPCPVIYTTSYDQHWGDAFQNQGIEYLLKPFSYKRFSGAMLSYEQLKLNLAKVQVNLSSAEQPSYKSRFLLRKSQVVEILKTDDVVCLRAAAGVISAYDKAGQHHMLTGNSITELEQQLDPKQFFRLNRSELVNLNYIQKFENYGKDTVAVTTTVLKEPLITSKTRTAQFKKWLDG</sequence>
<evidence type="ECO:0000259" key="4">
    <source>
        <dbReference type="PROSITE" id="PS50930"/>
    </source>
</evidence>
<keyword evidence="1" id="KW-0902">Two-component regulatory system</keyword>
<accession>A0ABQ2QZZ0</accession>
<feature type="domain" description="HTH LytTR-type" evidence="4">
    <location>
        <begin position="140"/>
        <end position="247"/>
    </location>
</feature>
<feature type="domain" description="Response regulatory" evidence="3">
    <location>
        <begin position="2"/>
        <end position="115"/>
    </location>
</feature>
<gene>
    <name evidence="5" type="ORF">GCM10009411_03520</name>
</gene>
<dbReference type="Proteomes" id="UP000619118">
    <property type="component" value="Unassembled WGS sequence"/>
</dbReference>
<evidence type="ECO:0000256" key="1">
    <source>
        <dbReference type="ARBA" id="ARBA00023012"/>
    </source>
</evidence>
<dbReference type="EMBL" id="BMQX01000002">
    <property type="protein sequence ID" value="GGQ05962.1"/>
    <property type="molecule type" value="Genomic_DNA"/>
</dbReference>
<dbReference type="InterPro" id="IPR011006">
    <property type="entry name" value="CheY-like_superfamily"/>
</dbReference>
<dbReference type="RefSeq" id="WP_160052337.1">
    <property type="nucleotide sequence ID" value="NZ_BMQX01000002.1"/>
</dbReference>
<protein>
    <submittedName>
        <fullName evidence="5">DNA-binding response regulator</fullName>
    </submittedName>
</protein>
<comment type="caution">
    <text evidence="5">The sequence shown here is derived from an EMBL/GenBank/DDBJ whole genome shotgun (WGS) entry which is preliminary data.</text>
</comment>
<dbReference type="SUPFAM" id="SSF52172">
    <property type="entry name" value="CheY-like"/>
    <property type="match status" value="1"/>
</dbReference>
<evidence type="ECO:0000256" key="2">
    <source>
        <dbReference type="PROSITE-ProRule" id="PRU00169"/>
    </source>
</evidence>
<keyword evidence="6" id="KW-1185">Reference proteome</keyword>
<reference evidence="6" key="1">
    <citation type="journal article" date="2019" name="Int. J. Syst. Evol. Microbiol.">
        <title>The Global Catalogue of Microorganisms (GCM) 10K type strain sequencing project: providing services to taxonomists for standard genome sequencing and annotation.</title>
        <authorList>
            <consortium name="The Broad Institute Genomics Platform"/>
            <consortium name="The Broad Institute Genome Sequencing Center for Infectious Disease"/>
            <person name="Wu L."/>
            <person name="Ma J."/>
        </authorList>
    </citation>
    <scope>NUCLEOTIDE SEQUENCE [LARGE SCALE GENOMIC DNA]</scope>
    <source>
        <strain evidence="6">JCM 32306</strain>
    </source>
</reference>
<evidence type="ECO:0000313" key="6">
    <source>
        <dbReference type="Proteomes" id="UP000619118"/>
    </source>
</evidence>
<keyword evidence="5" id="KW-0238">DNA-binding</keyword>
<dbReference type="Gene3D" id="3.40.50.2300">
    <property type="match status" value="1"/>
</dbReference>
<dbReference type="PROSITE" id="PS50930">
    <property type="entry name" value="HTH_LYTTR"/>
    <property type="match status" value="1"/>
</dbReference>
<dbReference type="InterPro" id="IPR007492">
    <property type="entry name" value="LytTR_DNA-bd_dom"/>
</dbReference>
<dbReference type="SMART" id="SM00448">
    <property type="entry name" value="REC"/>
    <property type="match status" value="1"/>
</dbReference>
<dbReference type="PANTHER" id="PTHR37299">
    <property type="entry name" value="TRANSCRIPTIONAL REGULATOR-RELATED"/>
    <property type="match status" value="1"/>
</dbReference>
<dbReference type="Gene3D" id="2.40.50.1020">
    <property type="entry name" value="LytTr DNA-binding domain"/>
    <property type="match status" value="1"/>
</dbReference>